<keyword evidence="1" id="KW-0285">Flavoprotein</keyword>
<comment type="caution">
    <text evidence="3">The sequence shown here is derived from an EMBL/GenBank/DDBJ whole genome shotgun (WGS) entry which is preliminary data.</text>
</comment>
<dbReference type="SUPFAM" id="SSF51905">
    <property type="entry name" value="FAD/NAD(P)-binding domain"/>
    <property type="match status" value="1"/>
</dbReference>
<reference evidence="3 4" key="1">
    <citation type="submission" date="2019-03" db="EMBL/GenBank/DDBJ databases">
        <title>Thermus tengchongensis species for the arsenic transformation mechanism.</title>
        <authorList>
            <person name="Yuan G.C."/>
        </authorList>
    </citation>
    <scope>NUCLEOTIDE SEQUENCE [LARGE SCALE GENOMIC DNA]</scope>
    <source>
        <strain evidence="3 4">15W</strain>
    </source>
</reference>
<dbReference type="GO" id="GO:0016491">
    <property type="term" value="F:oxidoreductase activity"/>
    <property type="evidence" value="ECO:0007669"/>
    <property type="project" value="UniProtKB-KW"/>
</dbReference>
<accession>A0A4Y9FFS1</accession>
<dbReference type="PRINTS" id="PR00368">
    <property type="entry name" value="FADPNR"/>
</dbReference>
<organism evidence="3 4">
    <name type="scientific">Thermus tengchongensis</name>
    <dbReference type="NCBI Taxonomy" id="1214928"/>
    <lineage>
        <taxon>Bacteria</taxon>
        <taxon>Thermotogati</taxon>
        <taxon>Deinococcota</taxon>
        <taxon>Deinococci</taxon>
        <taxon>Thermales</taxon>
        <taxon>Thermaceae</taxon>
        <taxon>Thermus</taxon>
    </lineage>
</organism>
<evidence type="ECO:0000256" key="1">
    <source>
        <dbReference type="ARBA" id="ARBA00022630"/>
    </source>
</evidence>
<dbReference type="RefSeq" id="WP_135259426.1">
    <property type="nucleotide sequence ID" value="NZ_SJZF01000002.1"/>
</dbReference>
<dbReference type="NCBIfam" id="TIGR04018">
    <property type="entry name" value="Bthiol_YpdA"/>
    <property type="match status" value="1"/>
</dbReference>
<gene>
    <name evidence="3" type="primary">ypdA</name>
    <name evidence="3" type="ORF">E0687_01395</name>
</gene>
<dbReference type="EMBL" id="SJZF01000002">
    <property type="protein sequence ID" value="TFU27420.1"/>
    <property type="molecule type" value="Genomic_DNA"/>
</dbReference>
<evidence type="ECO:0000313" key="3">
    <source>
        <dbReference type="EMBL" id="TFU27420.1"/>
    </source>
</evidence>
<dbReference type="Gene3D" id="3.50.50.60">
    <property type="entry name" value="FAD/NAD(P)-binding domain"/>
    <property type="match status" value="1"/>
</dbReference>
<dbReference type="PRINTS" id="PR00469">
    <property type="entry name" value="PNDRDTASEII"/>
</dbReference>
<dbReference type="AlphaFoldDB" id="A0A4Y9FFS1"/>
<sequence length="321" mass="35724">MVDVLIVGAGPVGLAAGIEAKRRGLSHLILERGTVAETIYRFPRQMVFFSEAKNLEIGGHPLVAHGPKPTRLEALRYYQQVAEREGLRVLPYTEALRVEGEEGAFRVWARDRKGEKAFAARYVVLATGYFGNPNRLGVPGEELPHVLHRYEEAFPFFGQRVAVVGGSNSAVEVALDLYRGGAQVALVHRGKWVRPSVKYWLLPDFENRVKEGSILAVMEAKVKAITLEGLILERPQGEEFLEADFILVQIGYRAEDRLLKEAGVRYEGEKPWLSSEWETSRKGLFAIGSSAYGPDTRTVFIENGREHARVAIAAIARRLGS</sequence>
<dbReference type="InterPro" id="IPR036188">
    <property type="entry name" value="FAD/NAD-bd_sf"/>
</dbReference>
<name>A0A4Y9FFS1_9DEIN</name>
<evidence type="ECO:0000313" key="4">
    <source>
        <dbReference type="Proteomes" id="UP000297668"/>
    </source>
</evidence>
<dbReference type="Pfam" id="PF13738">
    <property type="entry name" value="Pyr_redox_3"/>
    <property type="match status" value="1"/>
</dbReference>
<dbReference type="InterPro" id="IPR050097">
    <property type="entry name" value="Ferredoxin-NADP_redctase_2"/>
</dbReference>
<protein>
    <submittedName>
        <fullName evidence="3">YpdA family putative bacillithiol disulfide reductase</fullName>
    </submittedName>
</protein>
<dbReference type="Proteomes" id="UP000297668">
    <property type="component" value="Unassembled WGS sequence"/>
</dbReference>
<dbReference type="InterPro" id="IPR023856">
    <property type="entry name" value="Bdr"/>
</dbReference>
<keyword evidence="2" id="KW-0560">Oxidoreductase</keyword>
<dbReference type="PANTHER" id="PTHR48105">
    <property type="entry name" value="THIOREDOXIN REDUCTASE 1-RELATED-RELATED"/>
    <property type="match status" value="1"/>
</dbReference>
<evidence type="ECO:0000256" key="2">
    <source>
        <dbReference type="ARBA" id="ARBA00023002"/>
    </source>
</evidence>
<proteinExistence type="predicted"/>